<dbReference type="Proteomes" id="UP000233837">
    <property type="component" value="Unassembled WGS sequence"/>
</dbReference>
<proteinExistence type="predicted"/>
<reference evidence="2 3" key="1">
    <citation type="journal article" date="2016" name="Sci. Rep.">
        <title>The Dendrobium catenatum Lindl. genome sequence provides insights into polysaccharide synthase, floral development and adaptive evolution.</title>
        <authorList>
            <person name="Zhang G.Q."/>
            <person name="Xu Q."/>
            <person name="Bian C."/>
            <person name="Tsai W.C."/>
            <person name="Yeh C.M."/>
            <person name="Liu K.W."/>
            <person name="Yoshida K."/>
            <person name="Zhang L.S."/>
            <person name="Chang S.B."/>
            <person name="Chen F."/>
            <person name="Shi Y."/>
            <person name="Su Y.Y."/>
            <person name="Zhang Y.Q."/>
            <person name="Chen L.J."/>
            <person name="Yin Y."/>
            <person name="Lin M."/>
            <person name="Huang H."/>
            <person name="Deng H."/>
            <person name="Wang Z.W."/>
            <person name="Zhu S.L."/>
            <person name="Zhao X."/>
            <person name="Deng C."/>
            <person name="Niu S.C."/>
            <person name="Huang J."/>
            <person name="Wang M."/>
            <person name="Liu G.H."/>
            <person name="Yang H.J."/>
            <person name="Xiao X.J."/>
            <person name="Hsiao Y.Y."/>
            <person name="Wu W.L."/>
            <person name="Chen Y.Y."/>
            <person name="Mitsuda N."/>
            <person name="Ohme-Takagi M."/>
            <person name="Luo Y.B."/>
            <person name="Van de Peer Y."/>
            <person name="Liu Z.J."/>
        </authorList>
    </citation>
    <scope>NUCLEOTIDE SEQUENCE [LARGE SCALE GENOMIC DNA]</scope>
    <source>
        <tissue evidence="2">The whole plant</tissue>
    </source>
</reference>
<accession>A0A2I0X3U8</accession>
<dbReference type="EMBL" id="KZ502182">
    <property type="protein sequence ID" value="PKU82586.1"/>
    <property type="molecule type" value="Genomic_DNA"/>
</dbReference>
<sequence>MEVVEVAAESSWQACAQCPQSVAAPVQQRKRQSGSPIDQTFLSTDQPMSDGVEEQGRYGHRLGRSIQISEDRPEHRSGCTPGRLKTGLIVPGDINIVLADQFKLGENHLEHRPGYELADIYHPEVT</sequence>
<organism evidence="2 3">
    <name type="scientific">Dendrobium catenatum</name>
    <dbReference type="NCBI Taxonomy" id="906689"/>
    <lineage>
        <taxon>Eukaryota</taxon>
        <taxon>Viridiplantae</taxon>
        <taxon>Streptophyta</taxon>
        <taxon>Embryophyta</taxon>
        <taxon>Tracheophyta</taxon>
        <taxon>Spermatophyta</taxon>
        <taxon>Magnoliopsida</taxon>
        <taxon>Liliopsida</taxon>
        <taxon>Asparagales</taxon>
        <taxon>Orchidaceae</taxon>
        <taxon>Epidendroideae</taxon>
        <taxon>Malaxideae</taxon>
        <taxon>Dendrobiinae</taxon>
        <taxon>Dendrobium</taxon>
    </lineage>
</organism>
<protein>
    <submittedName>
        <fullName evidence="2">Uncharacterized protein</fullName>
    </submittedName>
</protein>
<feature type="compositionally biased region" description="Polar residues" evidence="1">
    <location>
        <begin position="33"/>
        <end position="47"/>
    </location>
</feature>
<feature type="region of interest" description="Disordered" evidence="1">
    <location>
        <begin position="26"/>
        <end position="56"/>
    </location>
</feature>
<evidence type="ECO:0000313" key="2">
    <source>
        <dbReference type="EMBL" id="PKU82586.1"/>
    </source>
</evidence>
<gene>
    <name evidence="2" type="ORF">MA16_Dca017519</name>
</gene>
<name>A0A2I0X3U8_9ASPA</name>
<reference evidence="2 3" key="2">
    <citation type="journal article" date="2017" name="Nature">
        <title>The Apostasia genome and the evolution of orchids.</title>
        <authorList>
            <person name="Zhang G.Q."/>
            <person name="Liu K.W."/>
            <person name="Li Z."/>
            <person name="Lohaus R."/>
            <person name="Hsiao Y.Y."/>
            <person name="Niu S.C."/>
            <person name="Wang J.Y."/>
            <person name="Lin Y.C."/>
            <person name="Xu Q."/>
            <person name="Chen L.J."/>
            <person name="Yoshida K."/>
            <person name="Fujiwara S."/>
            <person name="Wang Z.W."/>
            <person name="Zhang Y.Q."/>
            <person name="Mitsuda N."/>
            <person name="Wang M."/>
            <person name="Liu G.H."/>
            <person name="Pecoraro L."/>
            <person name="Huang H.X."/>
            <person name="Xiao X.J."/>
            <person name="Lin M."/>
            <person name="Wu X.Y."/>
            <person name="Wu W.L."/>
            <person name="Chen Y.Y."/>
            <person name="Chang S.B."/>
            <person name="Sakamoto S."/>
            <person name="Ohme-Takagi M."/>
            <person name="Yagi M."/>
            <person name="Zeng S.J."/>
            <person name="Shen C.Y."/>
            <person name="Yeh C.M."/>
            <person name="Luo Y.B."/>
            <person name="Tsai W.C."/>
            <person name="Van de Peer Y."/>
            <person name="Liu Z.J."/>
        </authorList>
    </citation>
    <scope>NUCLEOTIDE SEQUENCE [LARGE SCALE GENOMIC DNA]</scope>
    <source>
        <tissue evidence="2">The whole plant</tissue>
    </source>
</reference>
<evidence type="ECO:0000256" key="1">
    <source>
        <dbReference type="SAM" id="MobiDB-lite"/>
    </source>
</evidence>
<keyword evidence="3" id="KW-1185">Reference proteome</keyword>
<evidence type="ECO:0000313" key="3">
    <source>
        <dbReference type="Proteomes" id="UP000233837"/>
    </source>
</evidence>
<dbReference type="AlphaFoldDB" id="A0A2I0X3U8"/>